<feature type="transmembrane region" description="Helical" evidence="1">
    <location>
        <begin position="20"/>
        <end position="39"/>
    </location>
</feature>
<proteinExistence type="predicted"/>
<evidence type="ECO:0000313" key="3">
    <source>
        <dbReference type="Proteomes" id="UP000181936"/>
    </source>
</evidence>
<evidence type="ECO:0000313" key="2">
    <source>
        <dbReference type="EMBL" id="APH05013.1"/>
    </source>
</evidence>
<feature type="transmembrane region" description="Helical" evidence="1">
    <location>
        <begin position="128"/>
        <end position="146"/>
    </location>
</feature>
<dbReference type="Proteomes" id="UP000181936">
    <property type="component" value="Chromosome"/>
</dbReference>
<dbReference type="InterPro" id="IPR018719">
    <property type="entry name" value="DUF2243_membrane"/>
</dbReference>
<feature type="transmembrane region" description="Helical" evidence="1">
    <location>
        <begin position="59"/>
        <end position="78"/>
    </location>
</feature>
<dbReference type="EMBL" id="CP016020">
    <property type="protein sequence ID" value="APH05013.1"/>
    <property type="molecule type" value="Genomic_DNA"/>
</dbReference>
<dbReference type="RefSeq" id="WP_072579806.1">
    <property type="nucleotide sequence ID" value="NZ_CP016020.1"/>
</dbReference>
<gene>
    <name evidence="2" type="ORF">A9C19_09775</name>
</gene>
<keyword evidence="1" id="KW-0472">Membrane</keyword>
<organism evidence="2 3">
    <name type="scientific">Bacillus weihaiensis</name>
    <dbReference type="NCBI Taxonomy" id="1547283"/>
    <lineage>
        <taxon>Bacteria</taxon>
        <taxon>Bacillati</taxon>
        <taxon>Bacillota</taxon>
        <taxon>Bacilli</taxon>
        <taxon>Bacillales</taxon>
        <taxon>Bacillaceae</taxon>
        <taxon>Bacillus</taxon>
    </lineage>
</organism>
<accession>A0A1L3MRR4</accession>
<dbReference type="STRING" id="1547283.A9C19_09775"/>
<feature type="transmembrane region" description="Helical" evidence="1">
    <location>
        <begin position="85"/>
        <end position="103"/>
    </location>
</feature>
<protein>
    <recommendedName>
        <fullName evidence="4">DUF2243 domain-containing protein</fullName>
    </recommendedName>
</protein>
<evidence type="ECO:0000256" key="1">
    <source>
        <dbReference type="SAM" id="Phobius"/>
    </source>
</evidence>
<dbReference type="Pfam" id="PF10002">
    <property type="entry name" value="DUF2243"/>
    <property type="match status" value="1"/>
</dbReference>
<sequence>MSKNQSQTYAFSNRNLWGGFLFGLGFAAFIDETVFHQLLHWHHFYDRSTTDIGLVSDGLFHAFSWFATVFSAFMFADLRRKQGFWLARWMGGVLLGGGGFNLYDGIIQHKLMRIHQIRYDVEILPYDLAWNITAAALIIVGVILIVRTRKQLPKGEEMLSGSQSHS</sequence>
<name>A0A1L3MRR4_9BACI</name>
<dbReference type="OrthoDB" id="5190099at2"/>
<keyword evidence="1" id="KW-0812">Transmembrane</keyword>
<keyword evidence="1" id="KW-1133">Transmembrane helix</keyword>
<dbReference type="AlphaFoldDB" id="A0A1L3MRR4"/>
<dbReference type="KEGG" id="bwh:A9C19_09775"/>
<keyword evidence="3" id="KW-1185">Reference proteome</keyword>
<reference evidence="2 3" key="1">
    <citation type="journal article" date="2016" name="Sci. Rep.">
        <title>Complete genome sequence and transcriptomic analysis of a novel marine strain Bacillus weihaiensis reveals the mechanism of brown algae degradation.</title>
        <authorList>
            <person name="Zhu Y."/>
            <person name="Chen P."/>
            <person name="Bao Y."/>
            <person name="Men Y."/>
            <person name="Zeng Y."/>
            <person name="Yang J."/>
            <person name="Sun J."/>
            <person name="Sun Y."/>
        </authorList>
    </citation>
    <scope>NUCLEOTIDE SEQUENCE [LARGE SCALE GENOMIC DNA]</scope>
    <source>
        <strain evidence="2 3">Alg07</strain>
    </source>
</reference>
<evidence type="ECO:0008006" key="4">
    <source>
        <dbReference type="Google" id="ProtNLM"/>
    </source>
</evidence>